<evidence type="ECO:0000256" key="2">
    <source>
        <dbReference type="SAM" id="MobiDB-lite"/>
    </source>
</evidence>
<comment type="caution">
    <text evidence="4">The sequence shown here is derived from an EMBL/GenBank/DDBJ whole genome shotgun (WGS) entry which is preliminary data.</text>
</comment>
<dbReference type="SUPFAM" id="SSF48452">
    <property type="entry name" value="TPR-like"/>
    <property type="match status" value="1"/>
</dbReference>
<protein>
    <recommendedName>
        <fullName evidence="3">Nephrocystin 3-like N-terminal domain-containing protein</fullName>
    </recommendedName>
</protein>
<gene>
    <name evidence="4" type="ORF">B0T17DRAFT_488060</name>
</gene>
<dbReference type="Gene3D" id="1.25.40.10">
    <property type="entry name" value="Tetratricopeptide repeat domain"/>
    <property type="match status" value="1"/>
</dbReference>
<accession>A0AA40C9A6</accession>
<evidence type="ECO:0000259" key="3">
    <source>
        <dbReference type="Pfam" id="PF24883"/>
    </source>
</evidence>
<name>A0AA40C9A6_9PEZI</name>
<reference evidence="4" key="1">
    <citation type="submission" date="2023-06" db="EMBL/GenBank/DDBJ databases">
        <title>Genome-scale phylogeny and comparative genomics of the fungal order Sordariales.</title>
        <authorList>
            <consortium name="Lawrence Berkeley National Laboratory"/>
            <person name="Hensen N."/>
            <person name="Bonometti L."/>
            <person name="Westerberg I."/>
            <person name="Brannstrom I.O."/>
            <person name="Guillou S."/>
            <person name="Cros-Aarteil S."/>
            <person name="Calhoun S."/>
            <person name="Haridas S."/>
            <person name="Kuo A."/>
            <person name="Mondo S."/>
            <person name="Pangilinan J."/>
            <person name="Riley R."/>
            <person name="LaButti K."/>
            <person name="Andreopoulos B."/>
            <person name="Lipzen A."/>
            <person name="Chen C."/>
            <person name="Yanf M."/>
            <person name="Daum C."/>
            <person name="Ng V."/>
            <person name="Clum A."/>
            <person name="Steindorff A."/>
            <person name="Ohm R."/>
            <person name="Martin F."/>
            <person name="Silar P."/>
            <person name="Natvig D."/>
            <person name="Lalanne C."/>
            <person name="Gautier V."/>
            <person name="Ament-velasquez S.L."/>
            <person name="Kruys A."/>
            <person name="Hutchinson M.I."/>
            <person name="Powell A.J."/>
            <person name="Barry K."/>
            <person name="Miller A.N."/>
            <person name="Grigoriev I.V."/>
            <person name="Debuchy R."/>
            <person name="Gladieux P."/>
            <person name="Thoren M.H."/>
            <person name="Johannesson H."/>
        </authorList>
    </citation>
    <scope>NUCLEOTIDE SEQUENCE</scope>
    <source>
        <strain evidence="4">SMH3391-2</strain>
    </source>
</reference>
<dbReference type="PANTHER" id="PTHR10039:SF9">
    <property type="entry name" value="NACHT DOMAIN PROTEIN (AFU_ORTHOLOGUE AFUA_2G01760)"/>
    <property type="match status" value="1"/>
</dbReference>
<evidence type="ECO:0000313" key="5">
    <source>
        <dbReference type="Proteomes" id="UP001174934"/>
    </source>
</evidence>
<keyword evidence="5" id="KW-1185">Reference proteome</keyword>
<dbReference type="InterPro" id="IPR027417">
    <property type="entry name" value="P-loop_NTPase"/>
</dbReference>
<feature type="region of interest" description="Disordered" evidence="2">
    <location>
        <begin position="1"/>
        <end position="28"/>
    </location>
</feature>
<feature type="domain" description="Nephrocystin 3-like N-terminal" evidence="3">
    <location>
        <begin position="317"/>
        <end position="468"/>
    </location>
</feature>
<dbReference type="Gene3D" id="3.40.50.300">
    <property type="entry name" value="P-loop containing nucleotide triphosphate hydrolases"/>
    <property type="match status" value="1"/>
</dbReference>
<dbReference type="EMBL" id="JAULSR010000002">
    <property type="protein sequence ID" value="KAK0630216.1"/>
    <property type="molecule type" value="Genomic_DNA"/>
</dbReference>
<sequence length="2113" mass="239186">MESIRAGLQESITGLSGTRKGHKSTDSVSVSVTPVNLESVSSDKTTTVDETRSIVSTTSRNHNTTNTTTTTSSIHLDRVAKTSRLIRGHIFKLGDYSESFFETLDLETYLEYISDERLIHMPRRGSDWDRVLKAAQFFGLQLWRLGSSVGQFCSGTEAASITALGSTKILLEFGPHQAQALMPTFQALYKLAILISHVSQIHDIFYASRDVKEAVAHLYCDMVELVGNISVHYRREISSLAANRSVTINFESAFGRSMTEIWKRRDLIVSKMWSLKLGNRTSGPSIDFIRRQLKAYRSVKGDFYDQVSENLQRAEDTCEWLKSPLVEFFRGDEKAMTITGDAGTGKTYLAGWIKERLQSPLDHTQYATLTYTFPYDAPSQCTPLAFLKGVLFQLLEQNVGDVSLYEKLGNALDAYGKHHSSSKLEAALWTALEAGFRTLNDRHANLVIIIDGLHELTGEQSPLEFHKALRACIGKFKTIRTVTLSKAISHLSDGCSHFTLTPQHLYGDIKTYFRQSFSAFSSFAQLSSQDKEVVVHELAQKAKASFIWAYLVIRVLAKEASTSTPEAFHKAVHTLTASLDDTLKRLLSKLSLKGDATQALLSYMLAANRPLLVAELAELLRLDIHHRRFGDSVDVPQLIKSTCGDIVIIENGKVHFKSKSICTYVQTQMGKLVPSLKDAHRNLTMALLLYAKLTLPTNSEPTFDFIGDESLEELFRSNALLQYVITHWQTHFRASSFYGTKGELVLTKEFHGVFPDSCHFTLLERSTSYYGISTVKLIERYEFSLKIQEACLGSKHVSVLQTLIILGNIHVTTSDALVGAQFFYRAAILGKEILSRLSVVVVTCTNYFLQYTETITITTRTEIVTCREQMILLMIDICKSKHGASSDLVIKWYKALAKLYVDIKEEYRATLIYKELYEVYVIRFGKKSPQARGLFEHLGGLDIVLKGEAKEKDIEEYSRFFFETTEELDVADERRVSILIRLAYFYESQSQWSLAEKIYITLWRRISEVCRIKATIELHITKLNIAIGYAKFLQKRKRVQEASNILICLWVEYEHSKFEEKAIIILIREVGVLFKAFGLLQVSISIFTKVWGWFKSNGKVTDEDAVQTSVLITEVVEEITETTVTTKTTTTTTTEVTETVVRDVYETHLTRCKKSKADLTFFNSCLAVVNLYMKLGNWEQAEVVIKQSLEITWKAILTAEVTIKLSEHFTSECITVATRLAVCYRHQGFFEKAESIYLRIFHACLVSLQVEDVRVEETLAVLIQFYEEHHRHEKVIEIYTELLAKYRKSLGHSHELTIKTLYALAAHYRLLGRSEAYTYYIEIVTVLNKHSKQCHRDAFEAALILVTYYHERKHWAELRAVCAVLWEAFVHHHKDYPFTEETVQLIYEKYTYVLEYHAKVELSVLYEISVKFRETVTVVFGASASILIVAMIALAKICERDEKHHHESITIYEEVIKRITTTKTTTTVVTETTITTVKKRLAKVYVTIITSGSGSNTTTTTVERAIAISLEVYAQLKVEFGCWHEKTLLKLKDIIILYQKLAGKESHGKIVELLQVAFVEIITANCGSMGHYHAAATLASIYITAGLVKTGLKLVHHLRHLIIFSNDFEVSREIVVQIDKSLSRVAFVFLVSFEQHLMEKVVMTYSELMAATLLEVFLYEQYKNVVVAKAQIEVILEYGAKLRAFWVEQKQDQMIVVLDRKLFELFKVRYSAVIKTHDDHTRIFYLALLASLGEDHAKVDFAALACKAGNAKAATLVKAGEFKNALEVAKCTFSFASKLGYYGDLQRVQFAYQLAELMAGIDVQRPGDATLWAEYLKLSREITTEALAIFRANKVDFVRLRFEDLGGIVRLLGSQQNYGELEALLLKLWQSREVQRTWDATRVLSVGRFLVHAHAAAKNISAAIEICDTMCYNLRHSRGSLDPVTVEMTQMLAALYTSDNRVDRAMALHEQILREIEAAVRDDEWHQNANFRGKNGHQHSAVKPEDLAKTASWQLELLKRAHSRLGGWTKSEQEFSSLYARLHGHLGKAGLDVPAPDTWAKAAVASKNKPDDMVGKYVGPREWEWQLGGSSVVNGDQHTHNGNGNGTLTVAKGAKGKWGIDHIRVASQEWLAA</sequence>
<dbReference type="InterPro" id="IPR011990">
    <property type="entry name" value="TPR-like_helical_dom_sf"/>
</dbReference>
<dbReference type="SUPFAM" id="SSF52540">
    <property type="entry name" value="P-loop containing nucleoside triphosphate hydrolases"/>
    <property type="match status" value="1"/>
</dbReference>
<evidence type="ECO:0000256" key="1">
    <source>
        <dbReference type="ARBA" id="ARBA00022737"/>
    </source>
</evidence>
<organism evidence="4 5">
    <name type="scientific">Bombardia bombarda</name>
    <dbReference type="NCBI Taxonomy" id="252184"/>
    <lineage>
        <taxon>Eukaryota</taxon>
        <taxon>Fungi</taxon>
        <taxon>Dikarya</taxon>
        <taxon>Ascomycota</taxon>
        <taxon>Pezizomycotina</taxon>
        <taxon>Sordariomycetes</taxon>
        <taxon>Sordariomycetidae</taxon>
        <taxon>Sordariales</taxon>
        <taxon>Lasiosphaeriaceae</taxon>
        <taxon>Bombardia</taxon>
    </lineage>
</organism>
<dbReference type="PANTHER" id="PTHR10039">
    <property type="entry name" value="AMELOGENIN"/>
    <property type="match status" value="1"/>
</dbReference>
<evidence type="ECO:0000313" key="4">
    <source>
        <dbReference type="EMBL" id="KAK0630216.1"/>
    </source>
</evidence>
<keyword evidence="1" id="KW-0677">Repeat</keyword>
<dbReference type="Pfam" id="PF24883">
    <property type="entry name" value="NPHP3_N"/>
    <property type="match status" value="1"/>
</dbReference>
<dbReference type="Proteomes" id="UP001174934">
    <property type="component" value="Unassembled WGS sequence"/>
</dbReference>
<dbReference type="InterPro" id="IPR056884">
    <property type="entry name" value="NPHP3-like_N"/>
</dbReference>
<proteinExistence type="predicted"/>